<feature type="binding site" evidence="9">
    <location>
        <position position="115"/>
    </location>
    <ligand>
        <name>anthranilate</name>
        <dbReference type="ChEBI" id="CHEBI:16567"/>
        <label>1</label>
    </ligand>
</feature>
<feature type="binding site" evidence="9">
    <location>
        <position position="229"/>
    </location>
    <ligand>
        <name>Mg(2+)</name>
        <dbReference type="ChEBI" id="CHEBI:18420"/>
        <label>1</label>
    </ligand>
</feature>
<dbReference type="SUPFAM" id="SSF52418">
    <property type="entry name" value="Nucleoside phosphorylase/phosphoribosyltransferase catalytic domain"/>
    <property type="match status" value="1"/>
</dbReference>
<comment type="catalytic activity">
    <reaction evidence="7 9">
        <text>N-(5-phospho-beta-D-ribosyl)anthranilate + diphosphate = 5-phospho-alpha-D-ribose 1-diphosphate + anthranilate</text>
        <dbReference type="Rhea" id="RHEA:11768"/>
        <dbReference type="ChEBI" id="CHEBI:16567"/>
        <dbReference type="ChEBI" id="CHEBI:18277"/>
        <dbReference type="ChEBI" id="CHEBI:33019"/>
        <dbReference type="ChEBI" id="CHEBI:58017"/>
        <dbReference type="EC" id="2.4.2.18"/>
    </reaction>
</comment>
<dbReference type="KEGG" id="agh:M3I41_05970"/>
<organism evidence="12 13">
    <name type="scientific">Actinomyces graevenitzii</name>
    <dbReference type="NCBI Taxonomy" id="55565"/>
    <lineage>
        <taxon>Bacteria</taxon>
        <taxon>Bacillati</taxon>
        <taxon>Actinomycetota</taxon>
        <taxon>Actinomycetes</taxon>
        <taxon>Actinomycetales</taxon>
        <taxon>Actinomycetaceae</taxon>
        <taxon>Actinomyces</taxon>
    </lineage>
</organism>
<dbReference type="PANTHER" id="PTHR43285">
    <property type="entry name" value="ANTHRANILATE PHOSPHORIBOSYLTRANSFERASE"/>
    <property type="match status" value="1"/>
</dbReference>
<dbReference type="GO" id="GO:0000287">
    <property type="term" value="F:magnesium ion binding"/>
    <property type="evidence" value="ECO:0007669"/>
    <property type="project" value="UniProtKB-UniRule"/>
</dbReference>
<feature type="domain" description="Glycosyl transferase family 3 N-terminal" evidence="11">
    <location>
        <begin position="8"/>
        <end position="67"/>
    </location>
</feature>
<sequence length="343" mass="34838">MSQAAATLREALNGVVLSQSQAVEVFAAITNGEFNEIEIAAFLGALHARGENPAEIAAAAQAFRAAAVNFPYPKGQGGLVDVVGTGGDRAGTINISTASALVAASLGVKVAKHGNRAVSSRSGAADLVETLGIPLDLSPQASVQLLDSTGFCFLFAQKYHPAMRYVAPVRAALKNPTVFNLIGPLVNPAPLSAQVLGVGNPTLLDDMASALASANLDHALVVHGSGLDEIALHGPTQVRELRGAEITAYELTPAQLGLGTYTVADLVGGDASVNAQLIRAVFDGAGQAAHRDAIAASAAAVLYVTGKADTLAQGVQTALEAIANGTVASHLDKIVTQARELSA</sequence>
<keyword evidence="4 9" id="KW-0808">Transferase</keyword>
<comment type="similarity">
    <text evidence="9">Belongs to the anthranilate phosphoribosyltransferase family.</text>
</comment>
<dbReference type="AlphaFoldDB" id="A0A9E7DC34"/>
<keyword evidence="9" id="KW-0460">Magnesium</keyword>
<dbReference type="Proteomes" id="UP000830236">
    <property type="component" value="Chromosome"/>
</dbReference>
<dbReference type="InterPro" id="IPR036320">
    <property type="entry name" value="Glycosyl_Trfase_fam3_N_dom_sf"/>
</dbReference>
<feature type="binding site" evidence="9">
    <location>
        <begin position="94"/>
        <end position="97"/>
    </location>
    <ligand>
        <name>5-phospho-alpha-D-ribose 1-diphosphate</name>
        <dbReference type="ChEBI" id="CHEBI:58017"/>
    </ligand>
</feature>
<dbReference type="PANTHER" id="PTHR43285:SF2">
    <property type="entry name" value="ANTHRANILATE PHOSPHORIBOSYLTRANSFERASE"/>
    <property type="match status" value="1"/>
</dbReference>
<evidence type="ECO:0000256" key="2">
    <source>
        <dbReference type="ARBA" id="ARBA00022605"/>
    </source>
</evidence>
<feature type="binding site" evidence="9">
    <location>
        <position position="96"/>
    </location>
    <ligand>
        <name>Mg(2+)</name>
        <dbReference type="ChEBI" id="CHEBI:18420"/>
        <label>1</label>
    </ligand>
</feature>
<evidence type="ECO:0000256" key="7">
    <source>
        <dbReference type="ARBA" id="ARBA00052328"/>
    </source>
</evidence>
<feature type="binding site" evidence="9">
    <location>
        <position position="229"/>
    </location>
    <ligand>
        <name>Mg(2+)</name>
        <dbReference type="ChEBI" id="CHEBI:18420"/>
        <label>2</label>
    </ligand>
</feature>
<dbReference type="InterPro" id="IPR017459">
    <property type="entry name" value="Glycosyl_Trfase_fam3_N_dom"/>
</dbReference>
<evidence type="ECO:0000256" key="8">
    <source>
        <dbReference type="ARBA" id="ARBA00061188"/>
    </source>
</evidence>
<dbReference type="InterPro" id="IPR000312">
    <property type="entry name" value="Glycosyl_Trfase_fam3"/>
</dbReference>
<dbReference type="InterPro" id="IPR035902">
    <property type="entry name" value="Nuc_phospho_transferase"/>
</dbReference>
<feature type="binding site" evidence="9">
    <location>
        <position position="92"/>
    </location>
    <ligand>
        <name>5-phospho-alpha-D-ribose 1-diphosphate</name>
        <dbReference type="ChEBI" id="CHEBI:58017"/>
    </ligand>
</feature>
<reference evidence="12" key="1">
    <citation type="submission" date="2022-05" db="EMBL/GenBank/DDBJ databases">
        <title>Using nanopore sequencing to obtain complete genomes from saliva samples.</title>
        <authorList>
            <person name="Baker J.L."/>
        </authorList>
    </citation>
    <scope>NUCLEOTIDE SEQUENCE</scope>
    <source>
        <strain evidence="12">JCVI-JB-Ag32</strain>
    </source>
</reference>
<feature type="binding site" evidence="9">
    <location>
        <position position="124"/>
    </location>
    <ligand>
        <name>5-phospho-alpha-D-ribose 1-diphosphate</name>
        <dbReference type="ChEBI" id="CHEBI:58017"/>
    </ligand>
</feature>
<dbReference type="InterPro" id="IPR005940">
    <property type="entry name" value="Anthranilate_Pribosyl_Tfrase"/>
</dbReference>
<accession>A0A9E7DC34</accession>
<evidence type="ECO:0000313" key="13">
    <source>
        <dbReference type="Proteomes" id="UP000830236"/>
    </source>
</evidence>
<feature type="binding site" evidence="9">
    <location>
        <position position="170"/>
    </location>
    <ligand>
        <name>anthranilate</name>
        <dbReference type="ChEBI" id="CHEBI:16567"/>
        <label>2</label>
    </ligand>
</feature>
<dbReference type="SUPFAM" id="SSF47648">
    <property type="entry name" value="Nucleoside phosphorylase/phosphoribosyltransferase N-terminal domain"/>
    <property type="match status" value="1"/>
</dbReference>
<evidence type="ECO:0000259" key="11">
    <source>
        <dbReference type="Pfam" id="PF02885"/>
    </source>
</evidence>
<keyword evidence="6 9" id="KW-0057">Aromatic amino acid biosynthesis</keyword>
<comment type="subunit">
    <text evidence="9">Homodimer.</text>
</comment>
<evidence type="ECO:0000256" key="3">
    <source>
        <dbReference type="ARBA" id="ARBA00022676"/>
    </source>
</evidence>
<comment type="function">
    <text evidence="9">Catalyzes the transfer of the phosphoribosyl group of 5-phosphorylribose-1-pyrophosphate (PRPP) to anthranilate to yield N-(5'-phosphoribosyl)-anthranilate (PRA).</text>
</comment>
<evidence type="ECO:0000256" key="4">
    <source>
        <dbReference type="ARBA" id="ARBA00022679"/>
    </source>
</evidence>
<keyword evidence="3 9" id="KW-0328">Glycosyltransferase</keyword>
<dbReference type="EMBL" id="CP097095">
    <property type="protein sequence ID" value="UQF79154.1"/>
    <property type="molecule type" value="Genomic_DNA"/>
</dbReference>
<feature type="domain" description="Glycosyl transferase family 3" evidence="10">
    <location>
        <begin position="78"/>
        <end position="326"/>
    </location>
</feature>
<comment type="similarity">
    <text evidence="8">In the C-terminal section; belongs to the anthranilate phosphoribosyltransferase family.</text>
</comment>
<feature type="binding site" evidence="9">
    <location>
        <begin position="112"/>
        <end position="120"/>
    </location>
    <ligand>
        <name>5-phospho-alpha-D-ribose 1-diphosphate</name>
        <dbReference type="ChEBI" id="CHEBI:58017"/>
    </ligand>
</feature>
<dbReference type="EC" id="2.4.2.18" evidence="9"/>
<dbReference type="GO" id="GO:0000162">
    <property type="term" value="P:L-tryptophan biosynthetic process"/>
    <property type="evidence" value="ECO:0007669"/>
    <property type="project" value="UniProtKB-UniRule"/>
</dbReference>
<dbReference type="GO" id="GO:0005829">
    <property type="term" value="C:cytosol"/>
    <property type="evidence" value="ECO:0007669"/>
    <property type="project" value="TreeGrafter"/>
</dbReference>
<keyword evidence="2 9" id="KW-0028">Amino-acid biosynthesis</keyword>
<feature type="binding site" evidence="9">
    <location>
        <position position="84"/>
    </location>
    <ligand>
        <name>anthranilate</name>
        <dbReference type="ChEBI" id="CHEBI:16567"/>
        <label>1</label>
    </ligand>
</feature>
<gene>
    <name evidence="9 12" type="primary">trpD</name>
    <name evidence="12" type="ORF">M3I41_05970</name>
</gene>
<evidence type="ECO:0000256" key="9">
    <source>
        <dbReference type="HAMAP-Rule" id="MF_00211"/>
    </source>
</evidence>
<evidence type="ECO:0000259" key="10">
    <source>
        <dbReference type="Pfam" id="PF00591"/>
    </source>
</evidence>
<evidence type="ECO:0000256" key="6">
    <source>
        <dbReference type="ARBA" id="ARBA00023141"/>
    </source>
</evidence>
<evidence type="ECO:0000313" key="12">
    <source>
        <dbReference type="EMBL" id="UQF79154.1"/>
    </source>
</evidence>
<dbReference type="Gene3D" id="3.40.1030.10">
    <property type="entry name" value="Nucleoside phosphorylase/phosphoribosyltransferase catalytic domain"/>
    <property type="match status" value="1"/>
</dbReference>
<dbReference type="Pfam" id="PF02885">
    <property type="entry name" value="Glycos_trans_3N"/>
    <property type="match status" value="1"/>
</dbReference>
<keyword evidence="5 9" id="KW-0822">Tryptophan biosynthesis</keyword>
<dbReference type="GO" id="GO:0004048">
    <property type="term" value="F:anthranilate phosphoribosyltransferase activity"/>
    <property type="evidence" value="ECO:0007669"/>
    <property type="project" value="UniProtKB-UniRule"/>
</dbReference>
<feature type="binding site" evidence="9">
    <location>
        <position position="84"/>
    </location>
    <ligand>
        <name>5-phospho-alpha-D-ribose 1-diphosphate</name>
        <dbReference type="ChEBI" id="CHEBI:58017"/>
    </ligand>
</feature>
<comment type="cofactor">
    <cofactor evidence="9">
        <name>Mg(2+)</name>
        <dbReference type="ChEBI" id="CHEBI:18420"/>
    </cofactor>
    <text evidence="9">Binds 2 magnesium ions per monomer.</text>
</comment>
<feature type="binding site" evidence="9">
    <location>
        <position position="228"/>
    </location>
    <ligand>
        <name>Mg(2+)</name>
        <dbReference type="ChEBI" id="CHEBI:18420"/>
        <label>2</label>
    </ligand>
</feature>
<keyword evidence="9" id="KW-0479">Metal-binding</keyword>
<comment type="pathway">
    <text evidence="1 9">Amino-acid biosynthesis; L-tryptophan biosynthesis; L-tryptophan from chorismate: step 2/5.</text>
</comment>
<evidence type="ECO:0000256" key="1">
    <source>
        <dbReference type="ARBA" id="ARBA00004907"/>
    </source>
</evidence>
<dbReference type="FunFam" id="3.40.1030.10:FF:000002">
    <property type="entry name" value="Anthranilate phosphoribosyltransferase"/>
    <property type="match status" value="1"/>
</dbReference>
<protein>
    <recommendedName>
        <fullName evidence="9">Anthranilate phosphoribosyltransferase</fullName>
        <ecNumber evidence="9">2.4.2.18</ecNumber>
    </recommendedName>
</protein>
<feature type="binding site" evidence="9">
    <location>
        <begin position="87"/>
        <end position="88"/>
    </location>
    <ligand>
        <name>5-phospho-alpha-D-ribose 1-diphosphate</name>
        <dbReference type="ChEBI" id="CHEBI:58017"/>
    </ligand>
</feature>
<dbReference type="NCBIfam" id="TIGR01245">
    <property type="entry name" value="trpD"/>
    <property type="match status" value="1"/>
</dbReference>
<dbReference type="Gene3D" id="1.20.970.10">
    <property type="entry name" value="Transferase, Pyrimidine Nucleoside Phosphorylase, Chain C"/>
    <property type="match status" value="1"/>
</dbReference>
<name>A0A9E7DC34_9ACTO</name>
<comment type="caution">
    <text evidence="9">Lacks conserved residue(s) required for the propagation of feature annotation.</text>
</comment>
<dbReference type="HAMAP" id="MF_00211">
    <property type="entry name" value="TrpD"/>
    <property type="match status" value="1"/>
</dbReference>
<evidence type="ECO:0000256" key="5">
    <source>
        <dbReference type="ARBA" id="ARBA00022822"/>
    </source>
</evidence>
<dbReference type="Pfam" id="PF00591">
    <property type="entry name" value="Glycos_transf_3"/>
    <property type="match status" value="1"/>
</dbReference>
<proteinExistence type="inferred from homology"/>